<dbReference type="PANTHER" id="PTHR42663:SF6">
    <property type="entry name" value="HYDROLASE C777.06C-RELATED"/>
    <property type="match status" value="1"/>
</dbReference>
<dbReference type="SMART" id="SM00849">
    <property type="entry name" value="Lactamase_B"/>
    <property type="match status" value="1"/>
</dbReference>
<evidence type="ECO:0000256" key="1">
    <source>
        <dbReference type="SAM" id="MobiDB-lite"/>
    </source>
</evidence>
<dbReference type="EMBL" id="NRRV01000047">
    <property type="protein sequence ID" value="MBK1632407.1"/>
    <property type="molecule type" value="Genomic_DNA"/>
</dbReference>
<accession>A0ABS1CKE7</accession>
<proteinExistence type="predicted"/>
<dbReference type="InterPro" id="IPR001279">
    <property type="entry name" value="Metallo-B-lactamas"/>
</dbReference>
<keyword evidence="4" id="KW-1185">Reference proteome</keyword>
<protein>
    <submittedName>
        <fullName evidence="3">MBL fold metallo-hydrolase</fullName>
    </submittedName>
</protein>
<dbReference type="SUPFAM" id="SSF56281">
    <property type="entry name" value="Metallo-hydrolase/oxidoreductase"/>
    <property type="match status" value="1"/>
</dbReference>
<dbReference type="PANTHER" id="PTHR42663">
    <property type="entry name" value="HYDROLASE C777.06C-RELATED-RELATED"/>
    <property type="match status" value="1"/>
</dbReference>
<reference evidence="3 4" key="1">
    <citation type="journal article" date="2020" name="Microorganisms">
        <title>Osmotic Adaptation and Compatible Solute Biosynthesis of Phototrophic Bacteria as Revealed from Genome Analyses.</title>
        <authorList>
            <person name="Imhoff J.F."/>
            <person name="Rahn T."/>
            <person name="Kunzel S."/>
            <person name="Keller A."/>
            <person name="Neulinger S.C."/>
        </authorList>
    </citation>
    <scope>NUCLEOTIDE SEQUENCE [LARGE SCALE GENOMIC DNA]</scope>
    <source>
        <strain evidence="3 4">DSM 6210</strain>
    </source>
</reference>
<name>A0ABS1CKE7_9GAMM</name>
<dbReference type="Pfam" id="PF23023">
    <property type="entry name" value="Anti-Pycsar_Apyc1"/>
    <property type="match status" value="1"/>
</dbReference>
<feature type="region of interest" description="Disordered" evidence="1">
    <location>
        <begin position="254"/>
        <end position="273"/>
    </location>
</feature>
<evidence type="ECO:0000313" key="3">
    <source>
        <dbReference type="EMBL" id="MBK1632407.1"/>
    </source>
</evidence>
<gene>
    <name evidence="3" type="ORF">CKO31_17010</name>
</gene>
<comment type="caution">
    <text evidence="3">The sequence shown here is derived from an EMBL/GenBank/DDBJ whole genome shotgun (WGS) entry which is preliminary data.</text>
</comment>
<evidence type="ECO:0000259" key="2">
    <source>
        <dbReference type="SMART" id="SM00849"/>
    </source>
</evidence>
<dbReference type="RefSeq" id="WP_200239940.1">
    <property type="nucleotide sequence ID" value="NZ_NRRV01000047.1"/>
</dbReference>
<evidence type="ECO:0000313" key="4">
    <source>
        <dbReference type="Proteomes" id="UP000748752"/>
    </source>
</evidence>
<organism evidence="3 4">
    <name type="scientific">Thiohalocapsa halophila</name>
    <dbReference type="NCBI Taxonomy" id="69359"/>
    <lineage>
        <taxon>Bacteria</taxon>
        <taxon>Pseudomonadati</taxon>
        <taxon>Pseudomonadota</taxon>
        <taxon>Gammaproteobacteria</taxon>
        <taxon>Chromatiales</taxon>
        <taxon>Chromatiaceae</taxon>
        <taxon>Thiohalocapsa</taxon>
    </lineage>
</organism>
<dbReference type="Gene3D" id="3.60.15.10">
    <property type="entry name" value="Ribonuclease Z/Hydroxyacylglutathione hydrolase-like"/>
    <property type="match status" value="1"/>
</dbReference>
<feature type="domain" description="Metallo-beta-lactamase" evidence="2">
    <location>
        <begin position="20"/>
        <end position="215"/>
    </location>
</feature>
<dbReference type="Proteomes" id="UP000748752">
    <property type="component" value="Unassembled WGS sequence"/>
</dbReference>
<sequence length="273" mass="30194">MTDLALHFLGVGNARALSLGSSAAVLEMDGAPALLIDCGPATLDAFTTAYRRLPPAVFITHAHLDHVGGLEGLYYKLATGPAVAPVKLYVPVALIPTLQRRLADYPNLLAEGGSNFWDVFQLVPVSECFWHRQLQLTVFPVRHHQHMSAFGLALEGLFLYSGDTRPIPEILNRHAARGEWIFHDCALHGNPSHTGLEDLRREYKPEQLARMVLYHYESPEAGRELAAQGLRIARPGERFRLDHRPKRMTPVAHDARDQAGVVPTSPLPDAVGW</sequence>
<dbReference type="InterPro" id="IPR036866">
    <property type="entry name" value="RibonucZ/Hydroxyglut_hydro"/>
</dbReference>